<evidence type="ECO:0000313" key="2">
    <source>
        <dbReference type="Proteomes" id="UP000023152"/>
    </source>
</evidence>
<gene>
    <name evidence="1" type="ORF">RFI_34833</name>
</gene>
<sequence length="154" mass="18741">MKPLTGIKNNIILKERHKFGIGYHCFVPLTMKNEKLINHFILFYRNTVLLIKYDEQNKIFHYKKLTICPALNDLAAYSFTIFLFLFRRTNSKYERTKNVYNYSINDKTWNELNEEKSYIIPFEKDRMIEDEIEIAKEWKKMKTQIETLEKKLKE</sequence>
<protein>
    <submittedName>
        <fullName evidence="1">Uncharacterized protein</fullName>
    </submittedName>
</protein>
<organism evidence="1 2">
    <name type="scientific">Reticulomyxa filosa</name>
    <dbReference type="NCBI Taxonomy" id="46433"/>
    <lineage>
        <taxon>Eukaryota</taxon>
        <taxon>Sar</taxon>
        <taxon>Rhizaria</taxon>
        <taxon>Retaria</taxon>
        <taxon>Foraminifera</taxon>
        <taxon>Monothalamids</taxon>
        <taxon>Reticulomyxidae</taxon>
        <taxon>Reticulomyxa</taxon>
    </lineage>
</organism>
<reference evidence="1 2" key="1">
    <citation type="journal article" date="2013" name="Curr. Biol.">
        <title>The Genome of the Foraminiferan Reticulomyxa filosa.</title>
        <authorList>
            <person name="Glockner G."/>
            <person name="Hulsmann N."/>
            <person name="Schleicher M."/>
            <person name="Noegel A.A."/>
            <person name="Eichinger L."/>
            <person name="Gallinger C."/>
            <person name="Pawlowski J."/>
            <person name="Sierra R."/>
            <person name="Euteneuer U."/>
            <person name="Pillet L."/>
            <person name="Moustafa A."/>
            <person name="Platzer M."/>
            <person name="Groth M."/>
            <person name="Szafranski K."/>
            <person name="Schliwa M."/>
        </authorList>
    </citation>
    <scope>NUCLEOTIDE SEQUENCE [LARGE SCALE GENOMIC DNA]</scope>
</reference>
<dbReference type="EMBL" id="ASPP01035421">
    <property type="protein sequence ID" value="ETO02582.1"/>
    <property type="molecule type" value="Genomic_DNA"/>
</dbReference>
<dbReference type="Proteomes" id="UP000023152">
    <property type="component" value="Unassembled WGS sequence"/>
</dbReference>
<comment type="caution">
    <text evidence="1">The sequence shown here is derived from an EMBL/GenBank/DDBJ whole genome shotgun (WGS) entry which is preliminary data.</text>
</comment>
<name>X6LN54_RETFI</name>
<proteinExistence type="predicted"/>
<evidence type="ECO:0000313" key="1">
    <source>
        <dbReference type="EMBL" id="ETO02582.1"/>
    </source>
</evidence>
<keyword evidence="2" id="KW-1185">Reference proteome</keyword>
<accession>X6LN54</accession>
<dbReference type="AlphaFoldDB" id="X6LN54"/>